<proteinExistence type="predicted"/>
<reference evidence="2" key="1">
    <citation type="submission" date="2017-02" db="UniProtKB">
        <authorList>
            <consortium name="WormBaseParasite"/>
        </authorList>
    </citation>
    <scope>IDENTIFICATION</scope>
</reference>
<sequence length="205" mass="22304">MMVMKGDELLKKLRNILLNGSSASCSAISPTIDITGLNLPSLSQADTISIAATATSTDQSLISPLSPATTDIVSANHILKNMIENVECEGNDESLVETIKSRLNQELKSVNFDKTDTAQCITDFTESKYPSTDMIHSSSMHNRRPIKTETNEKAEVSTPSTIILNRNSENGSLTIRELLGLDSTNKRKLICANESLSGAKTFRQI</sequence>
<protein>
    <submittedName>
        <fullName evidence="2">Uncharacterized protein</fullName>
    </submittedName>
</protein>
<evidence type="ECO:0000313" key="2">
    <source>
        <dbReference type="WBParaSite" id="EEL_0000855601-mRNA-1"/>
    </source>
</evidence>
<dbReference type="PROSITE" id="PS51257">
    <property type="entry name" value="PROKAR_LIPOPROTEIN"/>
    <property type="match status" value="1"/>
</dbReference>
<dbReference type="STRING" id="1147741.A0A0R3S1L0"/>
<dbReference type="Proteomes" id="UP000050640">
    <property type="component" value="Unplaced"/>
</dbReference>
<dbReference type="WBParaSite" id="EEL_0000855601-mRNA-1">
    <property type="protein sequence ID" value="EEL_0000855601-mRNA-1"/>
    <property type="gene ID" value="EEL_0000855601"/>
</dbReference>
<name>A0A0R3S1L0_9BILA</name>
<accession>A0A0R3S1L0</accession>
<dbReference type="AlphaFoldDB" id="A0A0R3S1L0"/>
<keyword evidence="1" id="KW-1185">Reference proteome</keyword>
<organism evidence="1 2">
    <name type="scientific">Elaeophora elaphi</name>
    <dbReference type="NCBI Taxonomy" id="1147741"/>
    <lineage>
        <taxon>Eukaryota</taxon>
        <taxon>Metazoa</taxon>
        <taxon>Ecdysozoa</taxon>
        <taxon>Nematoda</taxon>
        <taxon>Chromadorea</taxon>
        <taxon>Rhabditida</taxon>
        <taxon>Spirurina</taxon>
        <taxon>Spiruromorpha</taxon>
        <taxon>Filarioidea</taxon>
        <taxon>Onchocercidae</taxon>
        <taxon>Elaeophora</taxon>
    </lineage>
</organism>
<evidence type="ECO:0000313" key="1">
    <source>
        <dbReference type="Proteomes" id="UP000050640"/>
    </source>
</evidence>